<evidence type="ECO:0000313" key="1">
    <source>
        <dbReference type="EMBL" id="EGV17973.1"/>
    </source>
</evidence>
<evidence type="ECO:0000313" key="2">
    <source>
        <dbReference type="Proteomes" id="UP000005459"/>
    </source>
</evidence>
<gene>
    <name evidence="1" type="ORF">ThimaDRAFT_2512</name>
</gene>
<dbReference type="AlphaFoldDB" id="F9UC60"/>
<proteinExistence type="predicted"/>
<reference evidence="1 2" key="1">
    <citation type="submission" date="2011-06" db="EMBL/GenBank/DDBJ databases">
        <title>The draft genome of Thiocapsa marina 5811.</title>
        <authorList>
            <consortium name="US DOE Joint Genome Institute (JGI-PGF)"/>
            <person name="Lucas S."/>
            <person name="Han J."/>
            <person name="Cheng J.-F."/>
            <person name="Goodwin L."/>
            <person name="Pitluck S."/>
            <person name="Peters L."/>
            <person name="Land M.L."/>
            <person name="Hauser L."/>
            <person name="Vogl K."/>
            <person name="Liu Z."/>
            <person name="Imhoff J."/>
            <person name="Thiel V."/>
            <person name="Frigaard N.-U."/>
            <person name="Bryant D."/>
            <person name="Woyke T.J."/>
        </authorList>
    </citation>
    <scope>NUCLEOTIDE SEQUENCE [LARGE SCALE GENOMIC DNA]</scope>
    <source>
        <strain evidence="1 2">5811</strain>
    </source>
</reference>
<name>F9UC60_9GAMM</name>
<organism evidence="1 2">
    <name type="scientific">Thiocapsa marina 5811</name>
    <dbReference type="NCBI Taxonomy" id="768671"/>
    <lineage>
        <taxon>Bacteria</taxon>
        <taxon>Pseudomonadati</taxon>
        <taxon>Pseudomonadota</taxon>
        <taxon>Gammaproteobacteria</taxon>
        <taxon>Chromatiales</taxon>
        <taxon>Chromatiaceae</taxon>
        <taxon>Thiocapsa</taxon>
    </lineage>
</organism>
<accession>F9UC60</accession>
<keyword evidence="2" id="KW-1185">Reference proteome</keyword>
<sequence length="98" mass="10492">MLRGALGIGAKRGLLCPTAEPTSARRTASAAIRWRGPALIRAPASRSGVAEMTMVLATPDDELAGLVFEVAREGEREVFEGRYHRRRADAGAQTVKST</sequence>
<dbReference type="Proteomes" id="UP000005459">
    <property type="component" value="Unassembled WGS sequence"/>
</dbReference>
<protein>
    <submittedName>
        <fullName evidence="1">Uncharacterized protein</fullName>
    </submittedName>
</protein>
<dbReference type="EMBL" id="AFWV01000008">
    <property type="protein sequence ID" value="EGV17973.1"/>
    <property type="molecule type" value="Genomic_DNA"/>
</dbReference>